<feature type="binding site" evidence="14">
    <location>
        <position position="458"/>
    </location>
    <ligand>
        <name>ATP</name>
        <dbReference type="ChEBI" id="CHEBI:30616"/>
    </ligand>
</feature>
<evidence type="ECO:0000256" key="3">
    <source>
        <dbReference type="ARBA" id="ARBA00008109"/>
    </source>
</evidence>
<reference evidence="20" key="1">
    <citation type="submission" date="2020-01" db="EMBL/GenBank/DDBJ databases">
        <title>Genome sequence of Kobresia littledalei, the first chromosome-level genome in the family Cyperaceae.</title>
        <authorList>
            <person name="Qu G."/>
        </authorList>
    </citation>
    <scope>NUCLEOTIDE SEQUENCE</scope>
    <source>
        <strain evidence="20">C.B.Clarke</strain>
        <tissue evidence="20">Leaf</tissue>
    </source>
</reference>
<feature type="binding site" evidence="14">
    <location>
        <position position="382"/>
    </location>
    <ligand>
        <name>ATP</name>
        <dbReference type="ChEBI" id="CHEBI:30616"/>
    </ligand>
</feature>
<evidence type="ECO:0000313" key="20">
    <source>
        <dbReference type="EMBL" id="KAF3323705.1"/>
    </source>
</evidence>
<dbReference type="Gene3D" id="2.70.150.10">
    <property type="entry name" value="Calcium-transporting ATPase, cytoplasmic transduction domain A"/>
    <property type="match status" value="1"/>
</dbReference>
<dbReference type="GO" id="GO:0000287">
    <property type="term" value="F:magnesium ion binding"/>
    <property type="evidence" value="ECO:0007669"/>
    <property type="project" value="UniProtKB-UniRule"/>
</dbReference>
<accession>A0A833QG70</accession>
<feature type="transmembrane region" description="Helical" evidence="16">
    <location>
        <begin position="988"/>
        <end position="1009"/>
    </location>
</feature>
<feature type="binding site" evidence="14">
    <location>
        <position position="732"/>
    </location>
    <ligand>
        <name>ATP</name>
        <dbReference type="ChEBI" id="CHEBI:30616"/>
    </ligand>
</feature>
<dbReference type="Gene3D" id="3.40.50.1000">
    <property type="entry name" value="HAD superfamily/HAD-like"/>
    <property type="match status" value="1"/>
</dbReference>
<feature type="domain" description="P-type ATPase N-terminal" evidence="18">
    <location>
        <begin position="6"/>
        <end position="69"/>
    </location>
</feature>
<dbReference type="PRINTS" id="PR00119">
    <property type="entry name" value="CATATPASE"/>
</dbReference>
<organism evidence="20 21">
    <name type="scientific">Carex littledalei</name>
    <dbReference type="NCBI Taxonomy" id="544730"/>
    <lineage>
        <taxon>Eukaryota</taxon>
        <taxon>Viridiplantae</taxon>
        <taxon>Streptophyta</taxon>
        <taxon>Embryophyta</taxon>
        <taxon>Tracheophyta</taxon>
        <taxon>Spermatophyta</taxon>
        <taxon>Magnoliopsida</taxon>
        <taxon>Liliopsida</taxon>
        <taxon>Poales</taxon>
        <taxon>Cyperaceae</taxon>
        <taxon>Cyperoideae</taxon>
        <taxon>Cariceae</taxon>
        <taxon>Carex</taxon>
        <taxon>Carex subgen. Euthyceras</taxon>
    </lineage>
</organism>
<dbReference type="InterPro" id="IPR006539">
    <property type="entry name" value="P-type_ATPase_IV"/>
</dbReference>
<keyword evidence="9 16" id="KW-1278">Translocase</keyword>
<dbReference type="GO" id="GO:0140326">
    <property type="term" value="F:ATPase-coupled intramembrane lipid transporter activity"/>
    <property type="evidence" value="ECO:0007669"/>
    <property type="project" value="UniProtKB-EC"/>
</dbReference>
<evidence type="ECO:0000259" key="17">
    <source>
        <dbReference type="Pfam" id="PF00122"/>
    </source>
</evidence>
<keyword evidence="8 15" id="KW-0460">Magnesium</keyword>
<dbReference type="SFLD" id="SFLDF00027">
    <property type="entry name" value="p-type_atpase"/>
    <property type="match status" value="1"/>
</dbReference>
<dbReference type="InterPro" id="IPR032631">
    <property type="entry name" value="P-type_ATPase_N"/>
</dbReference>
<evidence type="ECO:0000259" key="18">
    <source>
        <dbReference type="Pfam" id="PF16209"/>
    </source>
</evidence>
<feature type="binding site" evidence="14">
    <location>
        <position position="636"/>
    </location>
    <ligand>
        <name>ATP</name>
        <dbReference type="ChEBI" id="CHEBI:30616"/>
    </ligand>
</feature>
<dbReference type="PANTHER" id="PTHR24092:SF199">
    <property type="entry name" value="PHOSPHOLIPID-TRANSPORTING ATPASE"/>
    <property type="match status" value="1"/>
</dbReference>
<dbReference type="GO" id="GO:0016887">
    <property type="term" value="F:ATP hydrolysis activity"/>
    <property type="evidence" value="ECO:0007669"/>
    <property type="project" value="InterPro"/>
</dbReference>
<dbReference type="InterPro" id="IPR036412">
    <property type="entry name" value="HAD-like_sf"/>
</dbReference>
<protein>
    <recommendedName>
        <fullName evidence="16">Phospholipid-transporting ATPase</fullName>
        <ecNumber evidence="16">7.6.2.1</ecNumber>
    </recommendedName>
</protein>
<dbReference type="FunFam" id="2.70.150.10:FF:000032">
    <property type="entry name" value="Phospholipid-transporting ATPase"/>
    <property type="match status" value="1"/>
</dbReference>
<dbReference type="GO" id="GO:0045332">
    <property type="term" value="P:phospholipid translocation"/>
    <property type="evidence" value="ECO:0007669"/>
    <property type="project" value="TreeGrafter"/>
</dbReference>
<comment type="catalytic activity">
    <reaction evidence="12 16">
        <text>ATP + H2O + phospholipidSide 1 = ADP + phosphate + phospholipidSide 2.</text>
        <dbReference type="EC" id="7.6.2.1"/>
    </reaction>
</comment>
<evidence type="ECO:0000256" key="14">
    <source>
        <dbReference type="PIRSR" id="PIRSR606539-2"/>
    </source>
</evidence>
<feature type="binding site" evidence="14">
    <location>
        <position position="381"/>
    </location>
    <ligand>
        <name>ATP</name>
        <dbReference type="ChEBI" id="CHEBI:30616"/>
    </ligand>
</feature>
<dbReference type="NCBIfam" id="TIGR01652">
    <property type="entry name" value="ATPase-Plipid"/>
    <property type="match status" value="1"/>
</dbReference>
<feature type="binding site" evidence="15">
    <location>
        <position position="751"/>
    </location>
    <ligand>
        <name>Mg(2+)</name>
        <dbReference type="ChEBI" id="CHEBI:18420"/>
    </ligand>
</feature>
<dbReference type="FunFam" id="3.40.50.1000:FF:000084">
    <property type="entry name" value="Phospholipid-transporting ATPase"/>
    <property type="match status" value="1"/>
</dbReference>
<dbReference type="InterPro" id="IPR023299">
    <property type="entry name" value="ATPase_P-typ_cyto_dom_N"/>
</dbReference>
<comment type="subcellular location">
    <subcellularLocation>
        <location evidence="2">Endomembrane system</location>
    </subcellularLocation>
    <subcellularLocation>
        <location evidence="1 16">Membrane</location>
        <topology evidence="1 16">Multi-pass membrane protein</topology>
    </subcellularLocation>
</comment>
<dbReference type="EMBL" id="SWLB01000023">
    <property type="protein sequence ID" value="KAF3323705.1"/>
    <property type="molecule type" value="Genomic_DNA"/>
</dbReference>
<dbReference type="SUPFAM" id="SSF56784">
    <property type="entry name" value="HAD-like"/>
    <property type="match status" value="1"/>
</dbReference>
<feature type="binding site" evidence="14">
    <location>
        <position position="754"/>
    </location>
    <ligand>
        <name>ATP</name>
        <dbReference type="ChEBI" id="CHEBI:30616"/>
    </ligand>
</feature>
<dbReference type="SFLD" id="SFLDS00003">
    <property type="entry name" value="Haloacid_Dehalogenase"/>
    <property type="match status" value="1"/>
</dbReference>
<feature type="transmembrane region" description="Helical" evidence="16">
    <location>
        <begin position="267"/>
        <end position="289"/>
    </location>
</feature>
<evidence type="ECO:0000256" key="11">
    <source>
        <dbReference type="ARBA" id="ARBA00023136"/>
    </source>
</evidence>
<evidence type="ECO:0000256" key="4">
    <source>
        <dbReference type="ARBA" id="ARBA00022692"/>
    </source>
</evidence>
<dbReference type="InterPro" id="IPR023298">
    <property type="entry name" value="ATPase_P-typ_TM_dom_sf"/>
</dbReference>
<feature type="binding site" evidence="14">
    <location>
        <position position="755"/>
    </location>
    <ligand>
        <name>ATP</name>
        <dbReference type="ChEBI" id="CHEBI:30616"/>
    </ligand>
</feature>
<keyword evidence="7 14" id="KW-0067">ATP-binding</keyword>
<evidence type="ECO:0000256" key="10">
    <source>
        <dbReference type="ARBA" id="ARBA00022989"/>
    </source>
</evidence>
<evidence type="ECO:0000256" key="2">
    <source>
        <dbReference type="ARBA" id="ARBA00004308"/>
    </source>
</evidence>
<evidence type="ECO:0000256" key="13">
    <source>
        <dbReference type="PIRSR" id="PIRSR606539-1"/>
    </source>
</evidence>
<dbReference type="PROSITE" id="PS00154">
    <property type="entry name" value="ATPASE_E1_E2"/>
    <property type="match status" value="1"/>
</dbReference>
<feature type="transmembrane region" description="Helical" evidence="16">
    <location>
        <begin position="946"/>
        <end position="967"/>
    </location>
</feature>
<evidence type="ECO:0000256" key="12">
    <source>
        <dbReference type="ARBA" id="ARBA00034036"/>
    </source>
</evidence>
<dbReference type="EC" id="7.6.2.1" evidence="16"/>
<feature type="binding site" evidence="14">
    <location>
        <position position="523"/>
    </location>
    <ligand>
        <name>ATP</name>
        <dbReference type="ChEBI" id="CHEBI:30616"/>
    </ligand>
</feature>
<feature type="binding site" evidence="15">
    <location>
        <position position="382"/>
    </location>
    <ligand>
        <name>Mg(2+)</name>
        <dbReference type="ChEBI" id="CHEBI:18420"/>
    </ligand>
</feature>
<comment type="cofactor">
    <cofactor evidence="15">
        <name>Mg(2+)</name>
        <dbReference type="ChEBI" id="CHEBI:18420"/>
    </cofactor>
</comment>
<feature type="binding site" evidence="14">
    <location>
        <position position="637"/>
    </location>
    <ligand>
        <name>ATP</name>
        <dbReference type="ChEBI" id="CHEBI:30616"/>
    </ligand>
</feature>
<feature type="transmembrane region" description="Helical" evidence="16">
    <location>
        <begin position="807"/>
        <end position="826"/>
    </location>
</feature>
<feature type="binding site" evidence="14">
    <location>
        <position position="635"/>
    </location>
    <ligand>
        <name>ATP</name>
        <dbReference type="ChEBI" id="CHEBI:30616"/>
    </ligand>
</feature>
<keyword evidence="6 14" id="KW-0547">Nucleotide-binding</keyword>
<keyword evidence="10 16" id="KW-1133">Transmembrane helix</keyword>
<dbReference type="Proteomes" id="UP000623129">
    <property type="component" value="Unassembled WGS sequence"/>
</dbReference>
<comment type="similarity">
    <text evidence="3 16">Belongs to the cation transport ATPase (P-type) (TC 3.A.3) family. Type IV subfamily.</text>
</comment>
<feature type="binding site" evidence="14">
    <location>
        <position position="380"/>
    </location>
    <ligand>
        <name>ATP</name>
        <dbReference type="ChEBI" id="CHEBI:30616"/>
    </ligand>
</feature>
<dbReference type="NCBIfam" id="TIGR01494">
    <property type="entry name" value="ATPase_P-type"/>
    <property type="match status" value="2"/>
</dbReference>
<feature type="binding site" evidence="14">
    <location>
        <position position="499"/>
    </location>
    <ligand>
        <name>ATP</name>
        <dbReference type="ChEBI" id="CHEBI:30616"/>
    </ligand>
</feature>
<keyword evidence="21" id="KW-1185">Reference proteome</keyword>
<dbReference type="SUPFAM" id="SSF81660">
    <property type="entry name" value="Metal cation-transporting ATPase, ATP-binding domain N"/>
    <property type="match status" value="1"/>
</dbReference>
<dbReference type="AlphaFoldDB" id="A0A833QG70"/>
<feature type="binding site" evidence="14">
    <location>
        <position position="555"/>
    </location>
    <ligand>
        <name>ATP</name>
        <dbReference type="ChEBI" id="CHEBI:30616"/>
    </ligand>
</feature>
<dbReference type="InterPro" id="IPR018303">
    <property type="entry name" value="ATPase_P-typ_P_site"/>
</dbReference>
<feature type="active site" description="4-aspartylphosphate intermediate" evidence="13">
    <location>
        <position position="380"/>
    </location>
</feature>
<evidence type="ECO:0000256" key="6">
    <source>
        <dbReference type="ARBA" id="ARBA00022741"/>
    </source>
</evidence>
<dbReference type="OrthoDB" id="377733at2759"/>
<dbReference type="InterPro" id="IPR008250">
    <property type="entry name" value="ATPase_P-typ_transduc_dom_A_sf"/>
</dbReference>
<feature type="domain" description="P-type ATPase C-terminal" evidence="19">
    <location>
        <begin position="777"/>
        <end position="1016"/>
    </location>
</feature>
<dbReference type="InterPro" id="IPR044492">
    <property type="entry name" value="P_typ_ATPase_HD_dom"/>
</dbReference>
<dbReference type="InterPro" id="IPR032630">
    <property type="entry name" value="P_typ_ATPase_c"/>
</dbReference>
<evidence type="ECO:0000256" key="5">
    <source>
        <dbReference type="ARBA" id="ARBA00022723"/>
    </source>
</evidence>
<gene>
    <name evidence="20" type="ORF">FCM35_KLT12436</name>
</gene>
<dbReference type="SUPFAM" id="SSF81653">
    <property type="entry name" value="Calcium ATPase, transduction domain A"/>
    <property type="match status" value="1"/>
</dbReference>
<feature type="binding site" evidence="15">
    <location>
        <position position="380"/>
    </location>
    <ligand>
        <name>Mg(2+)</name>
        <dbReference type="ChEBI" id="CHEBI:18420"/>
    </ligand>
</feature>
<sequence>MKRFVRINDDSCQGYFCDNRISNTKYTLVNFLPMNLREQFRRFLNQYFLLIACLQLWPEIAPVSPATVWVPLLIIFSISAMKEAWDDYFRYLADKKANEREVQVVKDGILKQIKAQEIRVGDIVWLQENNEVPCDLVLLGTSNPQGICYVETSALDGETDLKIKTVPPICLGLSSELLRKIRGVIECPNPDNNILRFVANIRLDPPFIESDVQPLTINNTLLKSSYLRITNWACGVAVYTGNETILGMSRGSPEPKLTALDAIIDKLTAAIFVLQIFVVVILGFAGNIWNDTQAQKHWYLMYPKEGLWYKLLVIPLRFELLCSIMIPISLKVTLDLVKSAYARFIEWDEEMFDQETNTSAHATNSAISEDLGQVEYVLTDKTGTLTENKMTFRKCFINGTYYGNQSGDALKDVELLNAVRTSDPYVIRFLTAMALCNTVMPIKSGNREIVYKAQSKDEEALVHAAAHLHMALISKNCSIAVLNFWDNNIQYEILDVLEFTSDRKKMSVVVKNCRTAEIMLLSKGADEAILPSSFSGPKSRACADAVEHYSHHGFRTLCIAYRVLQEEEYKSWSQMYKEASCSLVDREREVAEVCRRLERDLEILGVAAIEDRLQDGVPKTLSTLRKAGIKIWMLTGDKQNTAVQIARLSNLIAPEPKGEILYINGKTDDDVVLSLDRALRIMRITARENKEMTFVVDGRALEIILEKNKDTFTELATLSETAICCRMTPSQKAQLVGLLKSCHFRTLAIGDGGNDVRMIQQAHVGIGISGREGLQAARAADYSIGKFKFLERLILVHGRYSYNRTAFIAQYIVYKSLLISFIQILFSGSSGLSGTSLLNSFSLMAYNVLYTSIPAFGSVLDKDLSEDTVMHHPHIFYFSQAGRFLNPSTFAEWFGRSLYHALVTYVIAVCCYCDKTCDMEELAMVALSGCILLQAFVITLDTNDFTMIQILAIWGNFVAFYVINLAIGLIPSTEMYMIIHRLCKQPSYWMTILLMVAAGTGPLLAIKYFRYIYRPSTIHVLQKMERSHCEPFTVTNIEPQQYQPLLCDLQVAIESTGLSSFDPHNKLQR</sequence>
<proteinExistence type="inferred from homology"/>
<keyword evidence="5 15" id="KW-0479">Metal-binding</keyword>
<dbReference type="Pfam" id="PF16209">
    <property type="entry name" value="PhoLip_ATPase_N"/>
    <property type="match status" value="1"/>
</dbReference>
<evidence type="ECO:0000256" key="8">
    <source>
        <dbReference type="ARBA" id="ARBA00022842"/>
    </source>
</evidence>
<feature type="binding site" evidence="15">
    <location>
        <position position="755"/>
    </location>
    <ligand>
        <name>Mg(2+)</name>
        <dbReference type="ChEBI" id="CHEBI:18420"/>
    </ligand>
</feature>
<evidence type="ECO:0000313" key="21">
    <source>
        <dbReference type="Proteomes" id="UP000623129"/>
    </source>
</evidence>
<dbReference type="PANTHER" id="PTHR24092">
    <property type="entry name" value="PROBABLE PHOSPHOLIPID-TRANSPORTING ATPASE"/>
    <property type="match status" value="1"/>
</dbReference>
<keyword evidence="11 16" id="KW-0472">Membrane</keyword>
<dbReference type="Gene3D" id="3.40.1110.10">
    <property type="entry name" value="Calcium-transporting ATPase, cytoplasmic domain N"/>
    <property type="match status" value="1"/>
</dbReference>
<evidence type="ECO:0000256" key="7">
    <source>
        <dbReference type="ARBA" id="ARBA00022840"/>
    </source>
</evidence>
<dbReference type="GO" id="GO:0005886">
    <property type="term" value="C:plasma membrane"/>
    <property type="evidence" value="ECO:0007669"/>
    <property type="project" value="TreeGrafter"/>
</dbReference>
<dbReference type="Pfam" id="PF13246">
    <property type="entry name" value="Cation_ATPase"/>
    <property type="match status" value="1"/>
</dbReference>
<feature type="domain" description="P-type ATPase A" evidence="17">
    <location>
        <begin position="98"/>
        <end position="164"/>
    </location>
</feature>
<name>A0A833QG70_9POAL</name>
<dbReference type="Pfam" id="PF16212">
    <property type="entry name" value="PhoLip_ATPase_C"/>
    <property type="match status" value="1"/>
</dbReference>
<dbReference type="InterPro" id="IPR023214">
    <property type="entry name" value="HAD_sf"/>
</dbReference>
<evidence type="ECO:0000256" key="9">
    <source>
        <dbReference type="ARBA" id="ARBA00022967"/>
    </source>
</evidence>
<comment type="caution">
    <text evidence="20">The sequence shown here is derived from an EMBL/GenBank/DDBJ whole genome shotgun (WGS) entry which is preliminary data.</text>
</comment>
<dbReference type="InterPro" id="IPR001757">
    <property type="entry name" value="P_typ_ATPase"/>
</dbReference>
<keyword evidence="4 16" id="KW-0812">Transmembrane</keyword>
<evidence type="ECO:0000259" key="19">
    <source>
        <dbReference type="Pfam" id="PF16212"/>
    </source>
</evidence>
<evidence type="ECO:0000256" key="15">
    <source>
        <dbReference type="PIRSR" id="PIRSR606539-3"/>
    </source>
</evidence>
<evidence type="ECO:0000256" key="1">
    <source>
        <dbReference type="ARBA" id="ARBA00004141"/>
    </source>
</evidence>
<comment type="caution">
    <text evidence="16">Lacks conserved residue(s) required for the propagation of feature annotation.</text>
</comment>
<dbReference type="GO" id="GO:0005524">
    <property type="term" value="F:ATP binding"/>
    <property type="evidence" value="ECO:0007669"/>
    <property type="project" value="UniProtKB-UniRule"/>
</dbReference>
<feature type="binding site" evidence="14">
    <location>
        <position position="726"/>
    </location>
    <ligand>
        <name>ATP</name>
        <dbReference type="ChEBI" id="CHEBI:30616"/>
    </ligand>
</feature>
<dbReference type="SFLD" id="SFLDG00002">
    <property type="entry name" value="C1.7:_P-type_atpase_like"/>
    <property type="match status" value="1"/>
</dbReference>
<dbReference type="Pfam" id="PF00122">
    <property type="entry name" value="E1-E2_ATPase"/>
    <property type="match status" value="1"/>
</dbReference>
<evidence type="ECO:0000256" key="16">
    <source>
        <dbReference type="RuleBase" id="RU362033"/>
    </source>
</evidence>
<dbReference type="InterPro" id="IPR059000">
    <property type="entry name" value="ATPase_P-type_domA"/>
</dbReference>
<dbReference type="SUPFAM" id="SSF81665">
    <property type="entry name" value="Calcium ATPase, transmembrane domain M"/>
    <property type="match status" value="1"/>
</dbReference>